<keyword evidence="8" id="KW-0472">Membrane</keyword>
<evidence type="ECO:0000313" key="11">
    <source>
        <dbReference type="Proteomes" id="UP000014216"/>
    </source>
</evidence>
<reference evidence="10 11" key="1">
    <citation type="journal article" date="2013" name="Genome Announc.">
        <title>Draft Genome Sequence of Desulfotignum phosphitoxidans DSM 13687 Strain FiPS-3.</title>
        <authorList>
            <person name="Poehlein A."/>
            <person name="Daniel R."/>
            <person name="Simeonova D.D."/>
        </authorList>
    </citation>
    <scope>NUCLEOTIDE SEQUENCE [LARGE SCALE GENOMIC DNA]</scope>
    <source>
        <strain evidence="10 11">DSM 13687</strain>
    </source>
</reference>
<dbReference type="Pfam" id="PF16363">
    <property type="entry name" value="GDP_Man_Dehyd"/>
    <property type="match status" value="1"/>
</dbReference>
<feature type="transmembrane region" description="Helical" evidence="8">
    <location>
        <begin position="12"/>
        <end position="33"/>
    </location>
</feature>
<comment type="caution">
    <text evidence="10">The sequence shown here is derived from an EMBL/GenBank/DDBJ whole genome shotgun (WGS) entry which is preliminary data.</text>
</comment>
<dbReference type="CDD" id="cd05246">
    <property type="entry name" value="dTDP_GD_SDR_e"/>
    <property type="match status" value="1"/>
</dbReference>
<evidence type="ECO:0000256" key="2">
    <source>
        <dbReference type="ARBA" id="ARBA00001911"/>
    </source>
</evidence>
<evidence type="ECO:0000256" key="6">
    <source>
        <dbReference type="ARBA" id="ARBA00023239"/>
    </source>
</evidence>
<dbReference type="GO" id="GO:0008460">
    <property type="term" value="F:dTDP-glucose 4,6-dehydratase activity"/>
    <property type="evidence" value="ECO:0007669"/>
    <property type="project" value="UniProtKB-EC"/>
</dbReference>
<keyword evidence="8" id="KW-1133">Transmembrane helix</keyword>
<accession>S0G1Q1</accession>
<evidence type="ECO:0000256" key="5">
    <source>
        <dbReference type="ARBA" id="ARBA00023027"/>
    </source>
</evidence>
<dbReference type="PANTHER" id="PTHR43000">
    <property type="entry name" value="DTDP-D-GLUCOSE 4,6-DEHYDRATASE-RELATED"/>
    <property type="match status" value="1"/>
</dbReference>
<dbReference type="AlphaFoldDB" id="S0G1Q1"/>
<dbReference type="EC" id="4.2.1.46" evidence="4 7"/>
<organism evidence="10 11">
    <name type="scientific">Desulfotignum phosphitoxidans DSM 13687</name>
    <dbReference type="NCBI Taxonomy" id="1286635"/>
    <lineage>
        <taxon>Bacteria</taxon>
        <taxon>Pseudomonadati</taxon>
        <taxon>Thermodesulfobacteriota</taxon>
        <taxon>Desulfobacteria</taxon>
        <taxon>Desulfobacterales</taxon>
        <taxon>Desulfobacteraceae</taxon>
        <taxon>Desulfotignum</taxon>
    </lineage>
</organism>
<name>S0G1Q1_9BACT</name>
<comment type="cofactor">
    <cofactor evidence="2 7">
        <name>NAD(+)</name>
        <dbReference type="ChEBI" id="CHEBI:57540"/>
    </cofactor>
</comment>
<evidence type="ECO:0000259" key="9">
    <source>
        <dbReference type="Pfam" id="PF16363"/>
    </source>
</evidence>
<proteinExistence type="inferred from homology"/>
<dbReference type="FunFam" id="3.40.50.720:FF:000304">
    <property type="entry name" value="UDP-glucose 4,6-dehydratase"/>
    <property type="match status" value="1"/>
</dbReference>
<gene>
    <name evidence="10" type="primary">rffG</name>
    <name evidence="10" type="ORF">Dpo_13c00340</name>
</gene>
<evidence type="ECO:0000256" key="3">
    <source>
        <dbReference type="ARBA" id="ARBA00008178"/>
    </source>
</evidence>
<dbReference type="EMBL" id="APJX01000013">
    <property type="protein sequence ID" value="EMS77636.1"/>
    <property type="molecule type" value="Genomic_DNA"/>
</dbReference>
<keyword evidence="8" id="KW-0812">Transmembrane</keyword>
<dbReference type="GO" id="GO:0009225">
    <property type="term" value="P:nucleotide-sugar metabolic process"/>
    <property type="evidence" value="ECO:0007669"/>
    <property type="project" value="InterPro"/>
</dbReference>
<dbReference type="Gene3D" id="3.90.25.10">
    <property type="entry name" value="UDP-galactose 4-epimerase, domain 1"/>
    <property type="match status" value="1"/>
</dbReference>
<evidence type="ECO:0000256" key="4">
    <source>
        <dbReference type="ARBA" id="ARBA00011990"/>
    </source>
</evidence>
<evidence type="ECO:0000313" key="10">
    <source>
        <dbReference type="EMBL" id="EMS77636.1"/>
    </source>
</evidence>
<protein>
    <recommendedName>
        <fullName evidence="4 7">dTDP-glucose 4,6-dehydratase</fullName>
        <ecNumber evidence="4 7">4.2.1.46</ecNumber>
    </recommendedName>
</protein>
<dbReference type="Proteomes" id="UP000014216">
    <property type="component" value="Unassembled WGS sequence"/>
</dbReference>
<keyword evidence="5" id="KW-0520">NAD</keyword>
<dbReference type="SUPFAM" id="SSF51735">
    <property type="entry name" value="NAD(P)-binding Rossmann-fold domains"/>
    <property type="match status" value="1"/>
</dbReference>
<comment type="similarity">
    <text evidence="3 7">Belongs to the NAD(P)-dependent epimerase/dehydratase family. dTDP-glucose dehydratase subfamily.</text>
</comment>
<dbReference type="NCBIfam" id="TIGR01181">
    <property type="entry name" value="dTDP_gluc_dehyt"/>
    <property type="match status" value="1"/>
</dbReference>
<feature type="domain" description="NAD(P)-binding" evidence="9">
    <location>
        <begin position="16"/>
        <end position="348"/>
    </location>
</feature>
<dbReference type="InterPro" id="IPR036291">
    <property type="entry name" value="NAD(P)-bd_dom_sf"/>
</dbReference>
<keyword evidence="11" id="KW-1185">Reference proteome</keyword>
<dbReference type="PATRIC" id="fig|1286635.3.peg.4356"/>
<dbReference type="InterPro" id="IPR005888">
    <property type="entry name" value="dTDP_Gluc_deHydtase"/>
</dbReference>
<dbReference type="InterPro" id="IPR016040">
    <property type="entry name" value="NAD(P)-bd_dom"/>
</dbReference>
<comment type="catalytic activity">
    <reaction evidence="1 7">
        <text>dTDP-alpha-D-glucose = dTDP-4-dehydro-6-deoxy-alpha-D-glucose + H2O</text>
        <dbReference type="Rhea" id="RHEA:17221"/>
        <dbReference type="ChEBI" id="CHEBI:15377"/>
        <dbReference type="ChEBI" id="CHEBI:57477"/>
        <dbReference type="ChEBI" id="CHEBI:57649"/>
        <dbReference type="EC" id="4.2.1.46"/>
    </reaction>
</comment>
<keyword evidence="6 7" id="KW-0456">Lyase</keyword>
<evidence type="ECO:0000256" key="8">
    <source>
        <dbReference type="SAM" id="Phobius"/>
    </source>
</evidence>
<evidence type="ECO:0000256" key="1">
    <source>
        <dbReference type="ARBA" id="ARBA00001539"/>
    </source>
</evidence>
<dbReference type="Gene3D" id="3.40.50.720">
    <property type="entry name" value="NAD(P)-binding Rossmann-like Domain"/>
    <property type="match status" value="1"/>
</dbReference>
<sequence length="359" mass="40337">MDAYNSALTTNSMNLLITGGAGFIGTNFVYYWIEKYPQDHIVVLDALTYAGNRDNLERADNHPGFTFIHGNILDQPLVENLLVSHHIDTIVHFAAESHVDRSIQGPDAFIETNIVGTHTLLKAARNIWLDKDPRPGHRFHHISTDEVYGTLKSDDPPFSETTPYAPNSPYAASKAASDHLVRAYHKTYGLNTTISNCSNNYGPFQFTEKLIPLMITNILAGKPIPVYGDGRQIRDWLYVDDHNRGIDLILKKGTPGQVYNIGGSNEQINLDIVHQVCDRVLHTFEQNKTLARTYPDCPCSKGIHPNTLITHVTDRPGHDRRYAIDAAKIQTELGFTPKETFESGFQKTLNWYLTQPPKT</sequence>
<evidence type="ECO:0000256" key="7">
    <source>
        <dbReference type="RuleBase" id="RU004473"/>
    </source>
</evidence>